<dbReference type="EMBL" id="OBMM01000009">
    <property type="protein sequence ID" value="SOC30482.1"/>
    <property type="molecule type" value="Genomic_DNA"/>
</dbReference>
<evidence type="ECO:0000313" key="3">
    <source>
        <dbReference type="Proteomes" id="UP000219068"/>
    </source>
</evidence>
<dbReference type="AlphaFoldDB" id="A0A285TXI4"/>
<dbReference type="Proteomes" id="UP000219068">
    <property type="component" value="Unassembled WGS sequence"/>
</dbReference>
<accession>A0A285TXI4</accession>
<feature type="domain" description="YjiS-like" evidence="1">
    <location>
        <begin position="47"/>
        <end position="71"/>
    </location>
</feature>
<protein>
    <recommendedName>
        <fullName evidence="1">YjiS-like domain-containing protein</fullName>
    </recommendedName>
</protein>
<proteinExistence type="predicted"/>
<evidence type="ECO:0000259" key="1">
    <source>
        <dbReference type="Pfam" id="PF06568"/>
    </source>
</evidence>
<evidence type="ECO:0000313" key="2">
    <source>
        <dbReference type="EMBL" id="SOC30482.1"/>
    </source>
</evidence>
<dbReference type="Pfam" id="PF06568">
    <property type="entry name" value="YjiS-like"/>
    <property type="match status" value="1"/>
</dbReference>
<sequence length="82" mass="9347">MDFKGAIMTGMVIEKPRTRTRKIATGLLNRFGTFIKTSTFASNFRVRSTERALMRLSDRQLQDIGLSRSDIPALAREREKNA</sequence>
<dbReference type="RefSeq" id="WP_097053617.1">
    <property type="nucleotide sequence ID" value="NZ_OBMM01000009.1"/>
</dbReference>
<organism evidence="2 3">
    <name type="scientific">Thalassospira xiamenensis</name>
    <dbReference type="NCBI Taxonomy" id="220697"/>
    <lineage>
        <taxon>Bacteria</taxon>
        <taxon>Pseudomonadati</taxon>
        <taxon>Pseudomonadota</taxon>
        <taxon>Alphaproteobacteria</taxon>
        <taxon>Rhodospirillales</taxon>
        <taxon>Thalassospiraceae</taxon>
        <taxon>Thalassospira</taxon>
    </lineage>
</organism>
<reference evidence="2 3" key="1">
    <citation type="submission" date="2017-08" db="EMBL/GenBank/DDBJ databases">
        <authorList>
            <person name="de Groot N.N."/>
        </authorList>
    </citation>
    <scope>NUCLEOTIDE SEQUENCE [LARGE SCALE GENOMIC DNA]</scope>
    <source>
        <strain evidence="2 3">USBA 78</strain>
    </source>
</reference>
<gene>
    <name evidence="2" type="ORF">SAMN05428964_10958</name>
</gene>
<dbReference type="InterPro" id="IPR009506">
    <property type="entry name" value="YjiS-like"/>
</dbReference>
<name>A0A285TXI4_9PROT</name>